<keyword evidence="3 6" id="KW-0812">Transmembrane</keyword>
<evidence type="ECO:0000313" key="7">
    <source>
        <dbReference type="EMBL" id="TFU01265.1"/>
    </source>
</evidence>
<dbReference type="InterPro" id="IPR050833">
    <property type="entry name" value="Poly_Biosynth_Transport"/>
</dbReference>
<dbReference type="GO" id="GO:0005886">
    <property type="term" value="C:plasma membrane"/>
    <property type="evidence" value="ECO:0007669"/>
    <property type="project" value="UniProtKB-SubCell"/>
</dbReference>
<feature type="transmembrane region" description="Helical" evidence="6">
    <location>
        <begin position="196"/>
        <end position="219"/>
    </location>
</feature>
<protein>
    <submittedName>
        <fullName evidence="7">Uncharacterized protein</fullName>
    </submittedName>
</protein>
<accession>A0A4Y9EM47</accession>
<reference evidence="7 8" key="1">
    <citation type="submission" date="2019-02" db="EMBL/GenBank/DDBJ databases">
        <title>Polymorphobacter sp. isolated from the lake at the Tibet of China.</title>
        <authorList>
            <person name="Li A."/>
        </authorList>
    </citation>
    <scope>NUCLEOTIDE SEQUENCE [LARGE SCALE GENOMIC DNA]</scope>
    <source>
        <strain evidence="7 8">DJ1R-1</strain>
    </source>
</reference>
<evidence type="ECO:0000256" key="2">
    <source>
        <dbReference type="ARBA" id="ARBA00022475"/>
    </source>
</evidence>
<feature type="transmembrane region" description="Helical" evidence="6">
    <location>
        <begin position="167"/>
        <end position="190"/>
    </location>
</feature>
<dbReference type="RefSeq" id="WP_135246769.1">
    <property type="nucleotide sequence ID" value="NZ_SIHO01000003.1"/>
</dbReference>
<evidence type="ECO:0000256" key="3">
    <source>
        <dbReference type="ARBA" id="ARBA00022692"/>
    </source>
</evidence>
<feature type="transmembrane region" description="Helical" evidence="6">
    <location>
        <begin position="355"/>
        <end position="375"/>
    </location>
</feature>
<evidence type="ECO:0000313" key="8">
    <source>
        <dbReference type="Proteomes" id="UP000297737"/>
    </source>
</evidence>
<keyword evidence="5 6" id="KW-0472">Membrane</keyword>
<dbReference type="Pfam" id="PF01943">
    <property type="entry name" value="Polysacc_synt"/>
    <property type="match status" value="1"/>
</dbReference>
<evidence type="ECO:0000256" key="4">
    <source>
        <dbReference type="ARBA" id="ARBA00022989"/>
    </source>
</evidence>
<evidence type="ECO:0000256" key="1">
    <source>
        <dbReference type="ARBA" id="ARBA00004651"/>
    </source>
</evidence>
<evidence type="ECO:0000256" key="5">
    <source>
        <dbReference type="ARBA" id="ARBA00023136"/>
    </source>
</evidence>
<feature type="transmembrane region" description="Helical" evidence="6">
    <location>
        <begin position="137"/>
        <end position="155"/>
    </location>
</feature>
<feature type="transmembrane region" description="Helical" evidence="6">
    <location>
        <begin position="281"/>
        <end position="304"/>
    </location>
</feature>
<keyword evidence="4 6" id="KW-1133">Transmembrane helix</keyword>
<evidence type="ECO:0000256" key="6">
    <source>
        <dbReference type="SAM" id="Phobius"/>
    </source>
</evidence>
<dbReference type="InterPro" id="IPR002797">
    <property type="entry name" value="Polysacc_synth"/>
</dbReference>
<feature type="transmembrane region" description="Helical" evidence="6">
    <location>
        <begin position="21"/>
        <end position="46"/>
    </location>
</feature>
<feature type="transmembrane region" description="Helical" evidence="6">
    <location>
        <begin position="58"/>
        <end position="81"/>
    </location>
</feature>
<feature type="transmembrane region" description="Helical" evidence="6">
    <location>
        <begin position="240"/>
        <end position="261"/>
    </location>
</feature>
<gene>
    <name evidence="7" type="ORF">EUV02_13265</name>
</gene>
<comment type="caution">
    <text evidence="7">The sequence shown here is derived from an EMBL/GenBank/DDBJ whole genome shotgun (WGS) entry which is preliminary data.</text>
</comment>
<dbReference type="AlphaFoldDB" id="A0A4Y9EM47"/>
<feature type="transmembrane region" description="Helical" evidence="6">
    <location>
        <begin position="102"/>
        <end position="125"/>
    </location>
</feature>
<dbReference type="PANTHER" id="PTHR30250">
    <property type="entry name" value="PST FAMILY PREDICTED COLANIC ACID TRANSPORTER"/>
    <property type="match status" value="1"/>
</dbReference>
<sequence>MARRTAALTSLAKGYLERNPHILQTFAAFSIKIVGAVLSFGFTILLARAYGPAGVGQFGLAVTTLLIASTAALLGTDYILIRTVAGDIKIDRRDLARGAIRTVATMVLVTSIAVAVVLTLGGVPLLQRLYDRPADGLVLRAVTFGVIPIALIRIVSSSLRSSGRVLFAQILDGPASMAIAITTVGVLHVLAVPTTVVSAGIAYVAGIAICVAIGAVVQWRDMRDWPHTPVPLRPILAQGWPILCVVLVGYSIDWLILTLLATHQSAVEVGIFRTAWQVTSIFNLIIVSFDAVAGPRIAAAYRIGDLSGIGRTWRQAVAIILGLSLPLFVLTLGFPGLVMQLFGSEFAEGATVLRILALAQLVNVLTGPIGSVLIMTGGERYSLGNSLLSLGVALLTALTLIPLFGLTGAAIASALTLSVRNLVGWAIVAFKLKLPLLRR</sequence>
<organism evidence="7 8">
    <name type="scientific">Glacieibacterium arshaanense</name>
    <dbReference type="NCBI Taxonomy" id="2511025"/>
    <lineage>
        <taxon>Bacteria</taxon>
        <taxon>Pseudomonadati</taxon>
        <taxon>Pseudomonadota</taxon>
        <taxon>Alphaproteobacteria</taxon>
        <taxon>Sphingomonadales</taxon>
        <taxon>Sphingosinicellaceae</taxon>
        <taxon>Glacieibacterium</taxon>
    </lineage>
</organism>
<keyword evidence="8" id="KW-1185">Reference proteome</keyword>
<dbReference type="Proteomes" id="UP000297737">
    <property type="component" value="Unassembled WGS sequence"/>
</dbReference>
<dbReference type="EMBL" id="SIHO01000003">
    <property type="protein sequence ID" value="TFU01265.1"/>
    <property type="molecule type" value="Genomic_DNA"/>
</dbReference>
<comment type="subcellular location">
    <subcellularLocation>
        <location evidence="1">Cell membrane</location>
        <topology evidence="1">Multi-pass membrane protein</topology>
    </subcellularLocation>
</comment>
<dbReference type="PANTHER" id="PTHR30250:SF11">
    <property type="entry name" value="O-ANTIGEN TRANSPORTER-RELATED"/>
    <property type="match status" value="1"/>
</dbReference>
<feature type="transmembrane region" description="Helical" evidence="6">
    <location>
        <begin position="316"/>
        <end position="343"/>
    </location>
</feature>
<feature type="transmembrane region" description="Helical" evidence="6">
    <location>
        <begin position="410"/>
        <end position="430"/>
    </location>
</feature>
<dbReference type="OrthoDB" id="7594524at2"/>
<name>A0A4Y9EM47_9SPHN</name>
<feature type="transmembrane region" description="Helical" evidence="6">
    <location>
        <begin position="387"/>
        <end position="404"/>
    </location>
</feature>
<proteinExistence type="predicted"/>
<keyword evidence="2" id="KW-1003">Cell membrane</keyword>